<dbReference type="InterPro" id="IPR045817">
    <property type="entry name" value="OPA1_C"/>
</dbReference>
<feature type="domain" description="Dynamin-type G" evidence="20">
    <location>
        <begin position="260"/>
        <end position="495"/>
    </location>
</feature>
<sequence length="928" mass="108057">MIAFSPYCRHLRRVSRSLHGSTKTRSLPLVSYSGTILTYRSNLLRASPTVSCYVRSYSILRLRIPRDVTRGTNRHRHLIPSRILIRPMSTGMLMRFVGRLVKLRYLVLTSAVAGGVSLHNDRLPDLGWLQQYLPTDDEIDDWRAQWRRFRSNVAAAVELPSIPKDLFKGQLPVLEPLKKWLDKMAEQDPSWMTEGAKAVPLIRLQREIDRLEKENRELRRQLLLKDQKHGSKRKMKKSLIDMYSEVLDELTDYDISYNTQDHLPRVVVVGDQSSGKTSVLEMIAKARIFPRGSGEMMTRAPVKVTLSEGPYHIAAFKDSRREYDLTKESELEALRKQVEIRMKASVDTRDRIAHICRQHMENPNAIILCIQDGSLDAERSNVTDLVSGIDPSGKRTIFVLTKVDLAESSLINPDRIQRILEGRLFPMKALGYFAVVTGKGNTSDTIEEIRNYEENFFRRSKLFREGALKPSQMTTANLSMAVSQCFWKMVRESIEQQADAFKATRFNLETEWKNTFPRLRELDREELFEKSLDLSEELFEKSLDLSEELFEKSLDLSEELFEKSLDLSEELFEKSRGEILDEIINLSQVTPQQWEEAFSKKLWESMSNYVFENIYVPASQADTPGWVQLSYHQRIFSVDIKLKQWADKQLPKKCVQIGWETLRDRFTQLLEDSNSGKEHDEIFDDLKDAVKNEGMNKHKWEEKAEDSLDRSVHDKSQWDNAIRFMETSLQEKLQQTEEILKEMVGPGVKDQWLYWTSQSTTQQRRQAVVKELEKLLNSNEKKRKPTLSHDEITTVRKNLETQSVEVDNEFHFIQRALTTAGECRKGFYYYQQGVSESGLACNDVVLFWRIQRMLQVTSNALRQQVMNNEARRLERNVKDVLEEIGDDKDRLRQLLKGKRVQLAEDLKKVRTIQERLEEFVQALNKEKP</sequence>
<evidence type="ECO:0000256" key="5">
    <source>
        <dbReference type="ARBA" id="ARBA00022703"/>
    </source>
</evidence>
<proteinExistence type="predicted"/>
<evidence type="ECO:0000256" key="2">
    <source>
        <dbReference type="ARBA" id="ARBA00004569"/>
    </source>
</evidence>
<dbReference type="GO" id="GO:0006897">
    <property type="term" value="P:endocytosis"/>
    <property type="evidence" value="ECO:0007669"/>
    <property type="project" value="TreeGrafter"/>
</dbReference>
<dbReference type="SUPFAM" id="SSF52540">
    <property type="entry name" value="P-loop containing nucleoside triphosphate hydrolases"/>
    <property type="match status" value="1"/>
</dbReference>
<keyword evidence="4" id="KW-0812">Transmembrane</keyword>
<dbReference type="InterPro" id="IPR022812">
    <property type="entry name" value="Dynamin"/>
</dbReference>
<protein>
    <recommendedName>
        <fullName evidence="17">Dynamin-like GTPase OPA1, mitochondrial</fullName>
        <ecNumber evidence="3">3.6.5.5</ecNumber>
    </recommendedName>
</protein>
<dbReference type="CDD" id="cd08771">
    <property type="entry name" value="DLP_1"/>
    <property type="match status" value="1"/>
</dbReference>
<keyword evidence="7" id="KW-0999">Mitochondrion inner membrane</keyword>
<dbReference type="GO" id="GO:0008289">
    <property type="term" value="F:lipid binding"/>
    <property type="evidence" value="ECO:0007669"/>
    <property type="project" value="UniProtKB-KW"/>
</dbReference>
<dbReference type="GO" id="GO:0005525">
    <property type="term" value="F:GTP binding"/>
    <property type="evidence" value="ECO:0007669"/>
    <property type="project" value="UniProtKB-KW"/>
</dbReference>
<evidence type="ECO:0000313" key="22">
    <source>
        <dbReference type="Proteomes" id="UP001209878"/>
    </source>
</evidence>
<feature type="coiled-coil region" evidence="19">
    <location>
        <begin position="201"/>
        <end position="228"/>
    </location>
</feature>
<dbReference type="EMBL" id="JAODUO010001214">
    <property type="protein sequence ID" value="KAK2168850.1"/>
    <property type="molecule type" value="Genomic_DNA"/>
</dbReference>
<dbReference type="GO" id="GO:0008017">
    <property type="term" value="F:microtubule binding"/>
    <property type="evidence" value="ECO:0007669"/>
    <property type="project" value="TreeGrafter"/>
</dbReference>
<keyword evidence="14" id="KW-0342">GTP-binding</keyword>
<comment type="caution">
    <text evidence="21">The sequence shown here is derived from an EMBL/GenBank/DDBJ whole genome shotgun (WGS) entry which is preliminary data.</text>
</comment>
<reference evidence="21" key="1">
    <citation type="journal article" date="2023" name="Mol. Biol. Evol.">
        <title>Third-Generation Sequencing Reveals the Adaptive Role of the Epigenome in Three Deep-Sea Polychaetes.</title>
        <authorList>
            <person name="Perez M."/>
            <person name="Aroh O."/>
            <person name="Sun Y."/>
            <person name="Lan Y."/>
            <person name="Juniper S.K."/>
            <person name="Young C.R."/>
            <person name="Angers B."/>
            <person name="Qian P.Y."/>
        </authorList>
    </citation>
    <scope>NUCLEOTIDE SEQUENCE</scope>
    <source>
        <strain evidence="21">R07B-5</strain>
    </source>
</reference>
<evidence type="ECO:0000256" key="6">
    <source>
        <dbReference type="ARBA" id="ARBA00022741"/>
    </source>
</evidence>
<evidence type="ECO:0000256" key="1">
    <source>
        <dbReference type="ARBA" id="ARBA00004434"/>
    </source>
</evidence>
<evidence type="ECO:0000256" key="10">
    <source>
        <dbReference type="ARBA" id="ARBA00022989"/>
    </source>
</evidence>
<dbReference type="InterPro" id="IPR030381">
    <property type="entry name" value="G_DYNAMIN_dom"/>
</dbReference>
<dbReference type="AlphaFoldDB" id="A0AAD9NG66"/>
<dbReference type="Pfam" id="PF00350">
    <property type="entry name" value="Dynamin_N"/>
    <property type="match status" value="1"/>
</dbReference>
<dbReference type="GO" id="GO:0005743">
    <property type="term" value="C:mitochondrial inner membrane"/>
    <property type="evidence" value="ECO:0007669"/>
    <property type="project" value="UniProtKB-SubCell"/>
</dbReference>
<keyword evidence="13" id="KW-0496">Mitochondrion</keyword>
<dbReference type="GO" id="GO:0005874">
    <property type="term" value="C:microtubule"/>
    <property type="evidence" value="ECO:0007669"/>
    <property type="project" value="TreeGrafter"/>
</dbReference>
<dbReference type="PROSITE" id="PS51718">
    <property type="entry name" value="G_DYNAMIN_2"/>
    <property type="match status" value="1"/>
</dbReference>
<dbReference type="EC" id="3.6.5.5" evidence="3"/>
<dbReference type="SMART" id="SM00053">
    <property type="entry name" value="DYNc"/>
    <property type="match status" value="1"/>
</dbReference>
<evidence type="ECO:0000259" key="20">
    <source>
        <dbReference type="PROSITE" id="PS51718"/>
    </source>
</evidence>
<dbReference type="Pfam" id="PF19434">
    <property type="entry name" value="OPA1_C"/>
    <property type="match status" value="1"/>
</dbReference>
<evidence type="ECO:0000256" key="19">
    <source>
        <dbReference type="SAM" id="Coils"/>
    </source>
</evidence>
<evidence type="ECO:0000256" key="17">
    <source>
        <dbReference type="ARBA" id="ARBA00044791"/>
    </source>
</evidence>
<dbReference type="Proteomes" id="UP001209878">
    <property type="component" value="Unassembled WGS sequence"/>
</dbReference>
<dbReference type="GO" id="GO:0005758">
    <property type="term" value="C:mitochondrial intermembrane space"/>
    <property type="evidence" value="ECO:0007669"/>
    <property type="project" value="UniProtKB-SubCell"/>
</dbReference>
<evidence type="ECO:0000256" key="11">
    <source>
        <dbReference type="ARBA" id="ARBA00023054"/>
    </source>
</evidence>
<evidence type="ECO:0000256" key="4">
    <source>
        <dbReference type="ARBA" id="ARBA00022692"/>
    </source>
</evidence>
<dbReference type="Gene3D" id="3.40.50.300">
    <property type="entry name" value="P-loop containing nucleotide triphosphate hydrolases"/>
    <property type="match status" value="2"/>
</dbReference>
<keyword evidence="22" id="KW-1185">Reference proteome</keyword>
<evidence type="ECO:0000256" key="14">
    <source>
        <dbReference type="ARBA" id="ARBA00023134"/>
    </source>
</evidence>
<name>A0AAD9NG66_RIDPI</name>
<keyword evidence="6" id="KW-0547">Nucleotide-binding</keyword>
<evidence type="ECO:0000256" key="15">
    <source>
        <dbReference type="ARBA" id="ARBA00023136"/>
    </source>
</evidence>
<gene>
    <name evidence="21" type="ORF">NP493_1216g00007</name>
</gene>
<dbReference type="GO" id="GO:0008053">
    <property type="term" value="P:mitochondrial fusion"/>
    <property type="evidence" value="ECO:0007669"/>
    <property type="project" value="TreeGrafter"/>
</dbReference>
<organism evidence="21 22">
    <name type="scientific">Ridgeia piscesae</name>
    <name type="common">Tubeworm</name>
    <dbReference type="NCBI Taxonomy" id="27915"/>
    <lineage>
        <taxon>Eukaryota</taxon>
        <taxon>Metazoa</taxon>
        <taxon>Spiralia</taxon>
        <taxon>Lophotrochozoa</taxon>
        <taxon>Annelida</taxon>
        <taxon>Polychaeta</taxon>
        <taxon>Sedentaria</taxon>
        <taxon>Canalipalpata</taxon>
        <taxon>Sabellida</taxon>
        <taxon>Siboglinidae</taxon>
        <taxon>Ridgeia</taxon>
    </lineage>
</organism>
<dbReference type="PRINTS" id="PR00195">
    <property type="entry name" value="DYNAMIN"/>
</dbReference>
<dbReference type="InterPro" id="IPR045063">
    <property type="entry name" value="Dynamin_N"/>
</dbReference>
<dbReference type="GO" id="GO:0006915">
    <property type="term" value="P:apoptotic process"/>
    <property type="evidence" value="ECO:0007669"/>
    <property type="project" value="UniProtKB-KW"/>
</dbReference>
<keyword evidence="10" id="KW-1133">Transmembrane helix</keyword>
<keyword evidence="11 19" id="KW-0175">Coiled coil</keyword>
<dbReference type="GO" id="GO:0048312">
    <property type="term" value="P:intracellular distribution of mitochondria"/>
    <property type="evidence" value="ECO:0007669"/>
    <property type="project" value="TreeGrafter"/>
</dbReference>
<evidence type="ECO:0000256" key="13">
    <source>
        <dbReference type="ARBA" id="ARBA00023128"/>
    </source>
</evidence>
<dbReference type="InterPro" id="IPR027417">
    <property type="entry name" value="P-loop_NTPase"/>
</dbReference>
<evidence type="ECO:0000313" key="21">
    <source>
        <dbReference type="EMBL" id="KAK2168850.1"/>
    </source>
</evidence>
<accession>A0AAD9NG66</accession>
<feature type="coiled-coil region" evidence="19">
    <location>
        <begin position="863"/>
        <end position="890"/>
    </location>
</feature>
<comment type="subcellular location">
    <subcellularLocation>
        <location evidence="1">Mitochondrion inner membrane</location>
        <topology evidence="1">Single-pass membrane protein</topology>
    </subcellularLocation>
    <subcellularLocation>
        <location evidence="2">Mitochondrion intermembrane space</location>
    </subcellularLocation>
</comment>
<evidence type="ECO:0000256" key="9">
    <source>
        <dbReference type="ARBA" id="ARBA00022946"/>
    </source>
</evidence>
<keyword evidence="16" id="KW-1015">Disulfide bond</keyword>
<dbReference type="InterPro" id="IPR001401">
    <property type="entry name" value="Dynamin_GTPase"/>
</dbReference>
<keyword evidence="8" id="KW-0378">Hydrolase</keyword>
<evidence type="ECO:0000256" key="8">
    <source>
        <dbReference type="ARBA" id="ARBA00022801"/>
    </source>
</evidence>
<evidence type="ECO:0000256" key="3">
    <source>
        <dbReference type="ARBA" id="ARBA00011980"/>
    </source>
</evidence>
<keyword evidence="12" id="KW-0446">Lipid-binding</keyword>
<evidence type="ECO:0000256" key="18">
    <source>
        <dbReference type="ARBA" id="ARBA00048040"/>
    </source>
</evidence>
<dbReference type="GO" id="GO:0000266">
    <property type="term" value="P:mitochondrial fission"/>
    <property type="evidence" value="ECO:0007669"/>
    <property type="project" value="TreeGrafter"/>
</dbReference>
<evidence type="ECO:0000256" key="7">
    <source>
        <dbReference type="ARBA" id="ARBA00022792"/>
    </source>
</evidence>
<keyword evidence="5" id="KW-0053">Apoptosis</keyword>
<dbReference type="GO" id="GO:0016559">
    <property type="term" value="P:peroxisome fission"/>
    <property type="evidence" value="ECO:0007669"/>
    <property type="project" value="TreeGrafter"/>
</dbReference>
<comment type="catalytic activity">
    <reaction evidence="18">
        <text>GTP + H2O = GDP + phosphate + H(+)</text>
        <dbReference type="Rhea" id="RHEA:19669"/>
        <dbReference type="ChEBI" id="CHEBI:15377"/>
        <dbReference type="ChEBI" id="CHEBI:15378"/>
        <dbReference type="ChEBI" id="CHEBI:37565"/>
        <dbReference type="ChEBI" id="CHEBI:43474"/>
        <dbReference type="ChEBI" id="CHEBI:58189"/>
        <dbReference type="EC" id="3.6.5.5"/>
    </reaction>
</comment>
<evidence type="ECO:0000256" key="16">
    <source>
        <dbReference type="ARBA" id="ARBA00023157"/>
    </source>
</evidence>
<dbReference type="GO" id="GO:0003924">
    <property type="term" value="F:GTPase activity"/>
    <property type="evidence" value="ECO:0007669"/>
    <property type="project" value="InterPro"/>
</dbReference>
<evidence type="ECO:0000256" key="12">
    <source>
        <dbReference type="ARBA" id="ARBA00023121"/>
    </source>
</evidence>
<dbReference type="PANTHER" id="PTHR11566">
    <property type="entry name" value="DYNAMIN"/>
    <property type="match status" value="1"/>
</dbReference>
<dbReference type="PANTHER" id="PTHR11566:SF67">
    <property type="entry name" value="DYNAMIN-LIKE 120 KDA PROTEIN, MITOCHONDRIAL"/>
    <property type="match status" value="1"/>
</dbReference>
<keyword evidence="15" id="KW-0472">Membrane</keyword>
<keyword evidence="9" id="KW-0809">Transit peptide</keyword>